<name>A0A7T8KIU2_CALRO</name>
<dbReference type="AlphaFoldDB" id="A0A7T8KIU2"/>
<sequence length="164" mass="18695">MTSSTSVTPTKMITTLHSVKKEPEEVHEINHVSVKLPTFTSLRPSGYFLRIETHAVPEEALYNIPDYQLNKCLKSEEPYSDLKALLTRLCVGLKQQFVNNLMNLALEAENVSICQMEARAWDLINEITKNGTNFNETLVKHVVLKCIPTSSRQYLRESFSHPCE</sequence>
<dbReference type="EMBL" id="CP045890">
    <property type="protein sequence ID" value="QQP56686.1"/>
    <property type="molecule type" value="Genomic_DNA"/>
</dbReference>
<protein>
    <submittedName>
        <fullName evidence="1">Uncharacterized protein</fullName>
    </submittedName>
</protein>
<dbReference type="Proteomes" id="UP000595437">
    <property type="component" value="Chromosome 1"/>
</dbReference>
<organism evidence="1 2">
    <name type="scientific">Caligus rogercresseyi</name>
    <name type="common">Sea louse</name>
    <dbReference type="NCBI Taxonomy" id="217165"/>
    <lineage>
        <taxon>Eukaryota</taxon>
        <taxon>Metazoa</taxon>
        <taxon>Ecdysozoa</taxon>
        <taxon>Arthropoda</taxon>
        <taxon>Crustacea</taxon>
        <taxon>Multicrustacea</taxon>
        <taxon>Hexanauplia</taxon>
        <taxon>Copepoda</taxon>
        <taxon>Siphonostomatoida</taxon>
        <taxon>Caligidae</taxon>
        <taxon>Caligus</taxon>
    </lineage>
</organism>
<gene>
    <name evidence="1" type="ORF">FKW44_001432</name>
</gene>
<proteinExistence type="predicted"/>
<accession>A0A7T8KIU2</accession>
<reference evidence="2" key="1">
    <citation type="submission" date="2021-01" db="EMBL/GenBank/DDBJ databases">
        <title>Caligus Genome Assembly.</title>
        <authorList>
            <person name="Gallardo-Escarate C."/>
        </authorList>
    </citation>
    <scope>NUCLEOTIDE SEQUENCE [LARGE SCALE GENOMIC DNA]</scope>
</reference>
<keyword evidence="2" id="KW-1185">Reference proteome</keyword>
<evidence type="ECO:0000313" key="2">
    <source>
        <dbReference type="Proteomes" id="UP000595437"/>
    </source>
</evidence>
<evidence type="ECO:0000313" key="1">
    <source>
        <dbReference type="EMBL" id="QQP56686.1"/>
    </source>
</evidence>